<organism evidence="11 12">
    <name type="scientific">Paractinoplanes lichenicola</name>
    <dbReference type="NCBI Taxonomy" id="2802976"/>
    <lineage>
        <taxon>Bacteria</taxon>
        <taxon>Bacillati</taxon>
        <taxon>Actinomycetota</taxon>
        <taxon>Actinomycetes</taxon>
        <taxon>Micromonosporales</taxon>
        <taxon>Micromonosporaceae</taxon>
        <taxon>Paractinoplanes</taxon>
    </lineage>
</organism>
<comment type="similarity">
    <text evidence="8">Belongs to the glycosyl hydrolase 5 (cellulase A) family.</text>
</comment>
<proteinExistence type="inferred from homology"/>
<dbReference type="Gene3D" id="2.60.120.260">
    <property type="entry name" value="Galactose-binding domain-like"/>
    <property type="match status" value="1"/>
</dbReference>
<comment type="catalytic activity">
    <reaction evidence="1">
        <text>Random hydrolysis of (1-&gt;4)-beta-D-mannosidic linkages in mannans, galactomannans and glucomannans.</text>
        <dbReference type="EC" id="3.2.1.78"/>
    </reaction>
</comment>
<comment type="caution">
    <text evidence="11">The sequence shown here is derived from an EMBL/GenBank/DDBJ whole genome shotgun (WGS) entry which is preliminary data.</text>
</comment>
<dbReference type="Proteomes" id="UP000598996">
    <property type="component" value="Unassembled WGS sequence"/>
</dbReference>
<feature type="domain" description="Glycoside hydrolase family 5" evidence="10">
    <location>
        <begin position="96"/>
        <end position="304"/>
    </location>
</feature>
<evidence type="ECO:0000256" key="8">
    <source>
        <dbReference type="RuleBase" id="RU361153"/>
    </source>
</evidence>
<dbReference type="EC" id="3.2.1.78" evidence="3"/>
<keyword evidence="7 8" id="KW-0326">Glycosidase</keyword>
<evidence type="ECO:0000313" key="11">
    <source>
        <dbReference type="EMBL" id="MBL7260288.1"/>
    </source>
</evidence>
<dbReference type="Pfam" id="PF00150">
    <property type="entry name" value="Cellulase"/>
    <property type="match status" value="1"/>
</dbReference>
<keyword evidence="6 8" id="KW-0378">Hydrolase</keyword>
<keyword evidence="4" id="KW-0964">Secreted</keyword>
<protein>
    <recommendedName>
        <fullName evidence="3">mannan endo-1,4-beta-mannosidase</fullName>
        <ecNumber evidence="3">3.2.1.78</ecNumber>
    </recommendedName>
</protein>
<evidence type="ECO:0000256" key="5">
    <source>
        <dbReference type="ARBA" id="ARBA00022729"/>
    </source>
</evidence>
<evidence type="ECO:0000256" key="6">
    <source>
        <dbReference type="ARBA" id="ARBA00022801"/>
    </source>
</evidence>
<dbReference type="InterPro" id="IPR001547">
    <property type="entry name" value="Glyco_hydro_5"/>
</dbReference>
<evidence type="ECO:0000256" key="4">
    <source>
        <dbReference type="ARBA" id="ARBA00022525"/>
    </source>
</evidence>
<dbReference type="RefSeq" id="WP_202997015.1">
    <property type="nucleotide sequence ID" value="NZ_JAENHO010000013.1"/>
</dbReference>
<keyword evidence="5 9" id="KW-0732">Signal</keyword>
<evidence type="ECO:0000256" key="3">
    <source>
        <dbReference type="ARBA" id="ARBA00012706"/>
    </source>
</evidence>
<gene>
    <name evidence="11" type="ORF">JKJ07_38920</name>
</gene>
<reference evidence="11 12" key="1">
    <citation type="submission" date="2021-01" db="EMBL/GenBank/DDBJ databases">
        <title>Actinoplanes sp. nov. LDG1-01 isolated from lichen.</title>
        <authorList>
            <person name="Saeng-In P."/>
            <person name="Phongsopitanun W."/>
            <person name="Kanchanasin P."/>
            <person name="Yuki M."/>
            <person name="Kudo T."/>
            <person name="Ohkuma M."/>
            <person name="Tanasupawat S."/>
        </authorList>
    </citation>
    <scope>NUCLEOTIDE SEQUENCE [LARGE SCALE GENOMIC DNA]</scope>
    <source>
        <strain evidence="11 12">LDG1-01</strain>
    </source>
</reference>
<dbReference type="PANTHER" id="PTHR31451:SF39">
    <property type="entry name" value="MANNAN ENDO-1,4-BETA-MANNOSIDASE 1"/>
    <property type="match status" value="1"/>
</dbReference>
<accession>A0ABS1W0M3</accession>
<dbReference type="PANTHER" id="PTHR31451">
    <property type="match status" value="1"/>
</dbReference>
<evidence type="ECO:0000313" key="12">
    <source>
        <dbReference type="Proteomes" id="UP000598996"/>
    </source>
</evidence>
<evidence type="ECO:0000256" key="7">
    <source>
        <dbReference type="ARBA" id="ARBA00023295"/>
    </source>
</evidence>
<evidence type="ECO:0000256" key="9">
    <source>
        <dbReference type="SAM" id="SignalP"/>
    </source>
</evidence>
<dbReference type="InterPro" id="IPR045053">
    <property type="entry name" value="MAN-like"/>
</dbReference>
<feature type="signal peptide" evidence="9">
    <location>
        <begin position="1"/>
        <end position="26"/>
    </location>
</feature>
<keyword evidence="12" id="KW-1185">Reference proteome</keyword>
<dbReference type="SUPFAM" id="SSF51445">
    <property type="entry name" value="(Trans)glycosidases"/>
    <property type="match status" value="1"/>
</dbReference>
<evidence type="ECO:0000256" key="2">
    <source>
        <dbReference type="ARBA" id="ARBA00004613"/>
    </source>
</evidence>
<dbReference type="EMBL" id="JAENHO010000013">
    <property type="protein sequence ID" value="MBL7260288.1"/>
    <property type="molecule type" value="Genomic_DNA"/>
</dbReference>
<sequence length="472" mass="50515">MYRGLVVLLSALIALTGLAIPSPATAAAASGHGFLTRSGRQLMLDGQPYKFVGVNAYGLTGCDGARTDTSEAGLDAFFGSLRPKSVTRTWAFKRYGLDVVDRVVAAAERHNQLVIFALADGANYCGDDGHDAAFYAGGYRGDYLTWVRSIVPRYRGSKAVAMWELMNEPKGASSDTVMKSFFDDTAAVIKSLDPNHLVSSGSQASYVGGTSDYAYVHSGPDIDAGSLHEYDYDYNNSHLIVSNWFTPAIDGMNSLDKPLYVGEIGVADADNVAGCRSRAARADVYRQKFDAYLNRGATGVLAWAYRTEKTENCTDTDATIYPGDAYMAMTKSYDLPGVTDPTDDPPPGVTKFDEESYTFSGTWASSTDAAKFNGDDQYSSTAGSYYTFSFTGTKIQLYAAAASHHGIAAVSIDGGAEVDVDFYAPTRAEQRLLYTSPALAAGTHVVKVRNTGRKNASSTGTVIAADRIDVTS</sequence>
<evidence type="ECO:0000256" key="1">
    <source>
        <dbReference type="ARBA" id="ARBA00001678"/>
    </source>
</evidence>
<comment type="subcellular location">
    <subcellularLocation>
        <location evidence="2">Secreted</location>
    </subcellularLocation>
</comment>
<feature type="chain" id="PRO_5046188083" description="mannan endo-1,4-beta-mannosidase" evidence="9">
    <location>
        <begin position="27"/>
        <end position="472"/>
    </location>
</feature>
<evidence type="ECO:0000259" key="10">
    <source>
        <dbReference type="Pfam" id="PF00150"/>
    </source>
</evidence>
<dbReference type="Gene3D" id="3.20.20.80">
    <property type="entry name" value="Glycosidases"/>
    <property type="match status" value="1"/>
</dbReference>
<dbReference type="InterPro" id="IPR017853">
    <property type="entry name" value="GH"/>
</dbReference>
<name>A0ABS1W0M3_9ACTN</name>